<dbReference type="Pfam" id="PF13508">
    <property type="entry name" value="Acetyltransf_7"/>
    <property type="match status" value="1"/>
</dbReference>
<organism evidence="2 3">
    <name type="scientific">Candidatus Scalindua rubra</name>
    <dbReference type="NCBI Taxonomy" id="1872076"/>
    <lineage>
        <taxon>Bacteria</taxon>
        <taxon>Pseudomonadati</taxon>
        <taxon>Planctomycetota</taxon>
        <taxon>Candidatus Brocadiia</taxon>
        <taxon>Candidatus Brocadiales</taxon>
        <taxon>Candidatus Scalinduaceae</taxon>
        <taxon>Candidatus Scalindua</taxon>
    </lineage>
</organism>
<dbReference type="GO" id="GO:0016747">
    <property type="term" value="F:acyltransferase activity, transferring groups other than amino-acyl groups"/>
    <property type="evidence" value="ECO:0007669"/>
    <property type="project" value="InterPro"/>
</dbReference>
<evidence type="ECO:0000313" key="3">
    <source>
        <dbReference type="Proteomes" id="UP000094056"/>
    </source>
</evidence>
<proteinExistence type="predicted"/>
<dbReference type="Proteomes" id="UP000094056">
    <property type="component" value="Unassembled WGS sequence"/>
</dbReference>
<dbReference type="InterPro" id="IPR000182">
    <property type="entry name" value="GNAT_dom"/>
</dbReference>
<accession>A0A1E3X3U1</accession>
<dbReference type="Gene3D" id="3.40.630.30">
    <property type="match status" value="1"/>
</dbReference>
<dbReference type="InterPro" id="IPR016181">
    <property type="entry name" value="Acyl_CoA_acyltransferase"/>
</dbReference>
<dbReference type="CDD" id="cd04301">
    <property type="entry name" value="NAT_SF"/>
    <property type="match status" value="1"/>
</dbReference>
<reference evidence="2 3" key="1">
    <citation type="submission" date="2016-07" db="EMBL/GenBank/DDBJ databases">
        <title>Draft genome of Scalindua rubra, obtained from a brine-seawater interface in the Red Sea, sheds light on salt adaptation in anammox bacteria.</title>
        <authorList>
            <person name="Speth D.R."/>
            <person name="Lagkouvardos I."/>
            <person name="Wang Y."/>
            <person name="Qian P.-Y."/>
            <person name="Dutilh B.E."/>
            <person name="Jetten M.S."/>
        </authorList>
    </citation>
    <scope>NUCLEOTIDE SEQUENCE [LARGE SCALE GENOMIC DNA]</scope>
    <source>
        <strain evidence="2">BSI-1</strain>
    </source>
</reference>
<sequence length="150" mass="17413">MKIQLAHVQHLRDVCELLKVLDTEKRTFSDEKQNLFFISKQWCYIAVESGNVVGVMVLEPTEGSYKIYTLVSKRKGTGKLLINCAIDICRKNNIPKLWCWSLARYAAEGFYKKMGFAESFLLHKQWDGEDCYFLGKLINMDSKVTYNEII</sequence>
<evidence type="ECO:0000259" key="1">
    <source>
        <dbReference type="PROSITE" id="PS51186"/>
    </source>
</evidence>
<feature type="domain" description="N-acetyltransferase" evidence="1">
    <location>
        <begin position="1"/>
        <end position="139"/>
    </location>
</feature>
<name>A0A1E3X3U1_9BACT</name>
<protein>
    <recommendedName>
        <fullName evidence="1">N-acetyltransferase domain-containing protein</fullName>
    </recommendedName>
</protein>
<evidence type="ECO:0000313" key="2">
    <source>
        <dbReference type="EMBL" id="ODS30343.1"/>
    </source>
</evidence>
<dbReference type="EMBL" id="MAYW01000240">
    <property type="protein sequence ID" value="ODS30343.1"/>
    <property type="molecule type" value="Genomic_DNA"/>
</dbReference>
<dbReference type="AlphaFoldDB" id="A0A1E3X3U1"/>
<comment type="caution">
    <text evidence="2">The sequence shown here is derived from an EMBL/GenBank/DDBJ whole genome shotgun (WGS) entry which is preliminary data.</text>
</comment>
<dbReference type="SUPFAM" id="SSF55729">
    <property type="entry name" value="Acyl-CoA N-acyltransferases (Nat)"/>
    <property type="match status" value="1"/>
</dbReference>
<gene>
    <name evidence="2" type="ORF">SCARUB_04544</name>
</gene>
<dbReference type="PROSITE" id="PS51186">
    <property type="entry name" value="GNAT"/>
    <property type="match status" value="1"/>
</dbReference>